<reference evidence="1 2" key="1">
    <citation type="submission" date="2020-07" db="EMBL/GenBank/DDBJ databases">
        <title>Thermoactinomyces phylogeny.</title>
        <authorList>
            <person name="Dunlap C."/>
        </authorList>
    </citation>
    <scope>NUCLEOTIDE SEQUENCE [LARGE SCALE GENOMIC DNA]</scope>
    <source>
        <strain evidence="1 2">AMNI-1</strain>
    </source>
</reference>
<proteinExistence type="predicted"/>
<gene>
    <name evidence="1" type="ORF">H2C83_14055</name>
</gene>
<comment type="caution">
    <text evidence="1">The sequence shown here is derived from an EMBL/GenBank/DDBJ whole genome shotgun (WGS) entry which is preliminary data.</text>
</comment>
<dbReference type="EMBL" id="JACEOL010000052">
    <property type="protein sequence ID" value="MBA4603413.1"/>
    <property type="molecule type" value="Genomic_DNA"/>
</dbReference>
<protein>
    <submittedName>
        <fullName evidence="1">Uncharacterized protein</fullName>
    </submittedName>
</protein>
<evidence type="ECO:0000313" key="2">
    <source>
        <dbReference type="Proteomes" id="UP000538292"/>
    </source>
</evidence>
<sequence length="90" mass="9944">MAEFEEAVKKAKLNPSEVSGKLYVHQSNPRGACTACIAGINNSKAEKGIFFKFSKMYPNLEIIVTSEIIEGKRAVGKQFFVLKNGKYIEG</sequence>
<name>A0A7W2ASA6_9BACL</name>
<keyword evidence="2" id="KW-1185">Reference proteome</keyword>
<organism evidence="1 2">
    <name type="scientific">Thermoactinomyces mirandus</name>
    <dbReference type="NCBI Taxonomy" id="2756294"/>
    <lineage>
        <taxon>Bacteria</taxon>
        <taxon>Bacillati</taxon>
        <taxon>Bacillota</taxon>
        <taxon>Bacilli</taxon>
        <taxon>Bacillales</taxon>
        <taxon>Thermoactinomycetaceae</taxon>
        <taxon>Thermoactinomyces</taxon>
    </lineage>
</organism>
<evidence type="ECO:0000313" key="1">
    <source>
        <dbReference type="EMBL" id="MBA4603413.1"/>
    </source>
</evidence>
<dbReference type="Proteomes" id="UP000538292">
    <property type="component" value="Unassembled WGS sequence"/>
</dbReference>
<dbReference type="AlphaFoldDB" id="A0A7W2ASA6"/>
<accession>A0A7W2ASA6</accession>